<dbReference type="Proteomes" id="UP000053611">
    <property type="component" value="Unassembled WGS sequence"/>
</dbReference>
<proteinExistence type="predicted"/>
<evidence type="ECO:0000313" key="1">
    <source>
        <dbReference type="EMBL" id="KLT40405.1"/>
    </source>
</evidence>
<dbReference type="RefSeq" id="XP_018276896.1">
    <property type="nucleotide sequence ID" value="XM_018425524.1"/>
</dbReference>
<protein>
    <submittedName>
        <fullName evidence="1">Uncharacterized protein</fullName>
    </submittedName>
</protein>
<dbReference type="GeneID" id="28986127"/>
<evidence type="ECO:0000313" key="2">
    <source>
        <dbReference type="Proteomes" id="UP000053611"/>
    </source>
</evidence>
<sequence length="211" mass="24245">MSTPRKRTTSMELEDIPVHLLTFPRIDYSLAPNAPPPSSNLTGRRDLALGEGARYASRTWATALRTGKRELIDHRCFTLAVLDKVIEFHCARRWWEYEYSKLKAPRPRRIWPNCLTVPQWCQMNESFIPIAYGLAVGAYPDISFFANPHALLPPPLDIVVPILTPLTHWLHLPGDSRSDYRHKRRPPINVMDALGPFYWPPVEETKVVPAR</sequence>
<dbReference type="EMBL" id="KQ087235">
    <property type="protein sequence ID" value="KLT40405.1"/>
    <property type="molecule type" value="Genomic_DNA"/>
</dbReference>
<reference evidence="1 2" key="1">
    <citation type="submission" date="2015-03" db="EMBL/GenBank/DDBJ databases">
        <title>Genomics and transcriptomics of the oil-accumulating basidiomycete yeast T. oleaginosus allow insights into substrate utilization and the diverse evolutionary trajectories of mating systems in fungi.</title>
        <authorList>
            <consortium name="DOE Joint Genome Institute"/>
            <person name="Kourist R."/>
            <person name="Kracht O."/>
            <person name="Bracharz F."/>
            <person name="Lipzen A."/>
            <person name="Nolan M."/>
            <person name="Ohm R."/>
            <person name="Grigoriev I."/>
            <person name="Sun S."/>
            <person name="Heitman J."/>
            <person name="Bruck T."/>
            <person name="Nowrousian M."/>
        </authorList>
    </citation>
    <scope>NUCLEOTIDE SEQUENCE [LARGE SCALE GENOMIC DNA]</scope>
    <source>
        <strain evidence="1 2">IBC0246</strain>
    </source>
</reference>
<gene>
    <name evidence="1" type="ORF">CC85DRAFT_304184</name>
</gene>
<organism evidence="1 2">
    <name type="scientific">Cutaneotrichosporon oleaginosum</name>
    <dbReference type="NCBI Taxonomy" id="879819"/>
    <lineage>
        <taxon>Eukaryota</taxon>
        <taxon>Fungi</taxon>
        <taxon>Dikarya</taxon>
        <taxon>Basidiomycota</taxon>
        <taxon>Agaricomycotina</taxon>
        <taxon>Tremellomycetes</taxon>
        <taxon>Trichosporonales</taxon>
        <taxon>Trichosporonaceae</taxon>
        <taxon>Cutaneotrichosporon</taxon>
    </lineage>
</organism>
<keyword evidence="2" id="KW-1185">Reference proteome</keyword>
<dbReference type="AlphaFoldDB" id="A0A0J0XH43"/>
<accession>A0A0J0XH43</accession>
<name>A0A0J0XH43_9TREE</name>